<protein>
    <submittedName>
        <fullName evidence="1">PQQ-dependent sugar dehydrogenase</fullName>
    </submittedName>
</protein>
<sequence>MLSAEDISVPKGYQVDVFAKDLSSPINLIFTQNGDMLLADAGVSDGNGKVLKRIGNDFVTVAEGFTPPVTGINWFENHIFVSHRGTITIVKQNGKKQDILTGLPSHGDHHNNQVIFGPDGKMYFGQGTATNSGVVGEDNNWIQKYPFFHDYPGESIRLLGHNFVTKDVRLPAEDSARAHTGAYAPFGVPSNKNEKVKGIIPASGSVLRSNPDGSHLERVAWGLRNPFRMKFDRRGRLYATNHGMDERGSRPVANSPDEFQRICFGAWYGFPDFTGGAPVTLPQFRPEGKAQPSFLLAKHPSVPLAPLTVFPPHSAPMGFDFNDHPDFDATGNVFVAEYGPGRPAKKHTRGLGHRISKVDLKTGRIEVFAVNRSGYRATYTDGGGFERPIDVVFGPDGMYVVDMGINKAGEGLVPHTGVIWRIRRI</sequence>
<evidence type="ECO:0000313" key="2">
    <source>
        <dbReference type="Proteomes" id="UP000663505"/>
    </source>
</evidence>
<proteinExistence type="predicted"/>
<organism evidence="1 2">
    <name type="scientific">Alicyclobacillus mengziensis</name>
    <dbReference type="NCBI Taxonomy" id="2931921"/>
    <lineage>
        <taxon>Bacteria</taxon>
        <taxon>Bacillati</taxon>
        <taxon>Bacillota</taxon>
        <taxon>Bacilli</taxon>
        <taxon>Bacillales</taxon>
        <taxon>Alicyclobacillaceae</taxon>
        <taxon>Alicyclobacillus</taxon>
    </lineage>
</organism>
<reference evidence="1 2" key="1">
    <citation type="submission" date="2021-02" db="EMBL/GenBank/DDBJ databases">
        <title>Alicyclobacillus curvatus sp. nov. and Alicyclobacillus mengziensis sp. nov., two acidophilic bacteria isolated from acid mine drainage.</title>
        <authorList>
            <person name="Huang Y."/>
        </authorList>
    </citation>
    <scope>NUCLEOTIDE SEQUENCE [LARGE SCALE GENOMIC DNA]</scope>
    <source>
        <strain evidence="1 2">S30H14</strain>
    </source>
</reference>
<dbReference type="Gene3D" id="2.120.10.30">
    <property type="entry name" value="TolB, C-terminal domain"/>
    <property type="match status" value="1"/>
</dbReference>
<dbReference type="KEGG" id="afx:JZ786_01790"/>
<evidence type="ECO:0000313" key="1">
    <source>
        <dbReference type="EMBL" id="QSO49626.1"/>
    </source>
</evidence>
<dbReference type="Proteomes" id="UP000663505">
    <property type="component" value="Chromosome"/>
</dbReference>
<dbReference type="InterPro" id="IPR011042">
    <property type="entry name" value="6-blade_b-propeller_TolB-like"/>
</dbReference>
<dbReference type="InterPro" id="IPR011041">
    <property type="entry name" value="Quinoprot_gluc/sorb_DH_b-prop"/>
</dbReference>
<dbReference type="AlphaFoldDB" id="A0A9X7W2U6"/>
<dbReference type="EMBL" id="CP071182">
    <property type="protein sequence ID" value="QSO49626.1"/>
    <property type="molecule type" value="Genomic_DNA"/>
</dbReference>
<dbReference type="SUPFAM" id="SSF50952">
    <property type="entry name" value="Soluble quinoprotein glucose dehydrogenase"/>
    <property type="match status" value="1"/>
</dbReference>
<dbReference type="PANTHER" id="PTHR33546">
    <property type="entry name" value="LARGE, MULTIFUNCTIONAL SECRETED PROTEIN-RELATED"/>
    <property type="match status" value="1"/>
</dbReference>
<accession>A0A9X7W2U6</accession>
<name>A0A9X7W2U6_9BACL</name>
<dbReference type="PANTHER" id="PTHR33546:SF1">
    <property type="entry name" value="LARGE, MULTIFUNCTIONAL SECRETED PROTEIN"/>
    <property type="match status" value="1"/>
</dbReference>
<keyword evidence="2" id="KW-1185">Reference proteome</keyword>
<gene>
    <name evidence="1" type="ORF">JZ786_01790</name>
</gene>